<feature type="compositionally biased region" description="Basic and acidic residues" evidence="1">
    <location>
        <begin position="52"/>
        <end position="65"/>
    </location>
</feature>
<dbReference type="PANTHER" id="PTHR45691:SF6">
    <property type="entry name" value="PROTEIN DIAPHANOUS"/>
    <property type="match status" value="1"/>
</dbReference>
<feature type="region of interest" description="Disordered" evidence="1">
    <location>
        <begin position="845"/>
        <end position="1170"/>
    </location>
</feature>
<dbReference type="InterPro" id="IPR051412">
    <property type="entry name" value="Formin_Homology_Diaphanous_sf"/>
</dbReference>
<feature type="compositionally biased region" description="Gly residues" evidence="1">
    <location>
        <begin position="913"/>
        <end position="925"/>
    </location>
</feature>
<feature type="compositionally biased region" description="Gly residues" evidence="1">
    <location>
        <begin position="71"/>
        <end position="81"/>
    </location>
</feature>
<dbReference type="GO" id="GO:0005884">
    <property type="term" value="C:actin filament"/>
    <property type="evidence" value="ECO:0007669"/>
    <property type="project" value="TreeGrafter"/>
</dbReference>
<sequence>MVYIEPKGGPPKKGPPKNAANKGKGPRQGGRDRGRDDELASKAEMLAQLTRQAEENTRILERERVALGIAGPSGGHDGPGPNGNARDRGRGAPGPGPGPGANARRGNNQHVFADHGNKKVFDPRQVPGLGGGGGGDRQAPGSPQGLNQTFPDSPNYFPGMIFAVPGTMPPPPPGQAEQQGIATDAGTLIGVPGVGGGGATVLPPPGPYRRQGQGQGPPMQQGYPQQPGGWPPAPPPGQNPYGPPQGGGPNPQSYGSPPPYGGGPPPQGPGSPYGQQAQPSPYGGPPGGPWGGPPPPMDPKVAAKMEADAKKEAYRRELEEQIRQKKQAKEMEERRQREEDAAWEGRAAQQAWEAAPRRGGGGGDPIRDTYGRPVADLRGRRMHAGGGSPPPMPGPQGQYAGPPGFAGRLSVEIPGGGAGYPPNYPPYPYPGGPDGGMGPPQGYGGPPMPMPGPQGMPMGGPPMGMGSPGHFDGQGMGQQGPPMGQQGGGSPHSIPPVSPGNRRFMAAMNGLLAGPSDEQKRNAEMARQRLQADLEMQIREKKERQAREKAEEERQRQKEEAELRSYFDRQEAQRQEEERKARMANEPQPPPFNINDFNGVNEAPARRRGKGPVVDASWLDAPKPPAQLPPLEGAPQQPVLQLPLPVPGMGPPDFRGRSANGLGMGGEGGPAPGAEGLTGVLIQMQEEQSKIREEFSRQAAAMEKFANEAGRAIGDRNSAWNELQSVQQLLAAGLAGEPIPGLPGPAGAGAAPGAAAFPGGVGMGAGDMTSSLMVIDTHMVSKDVNTIPEELPQPVASEVLRRNNTDPGPKGEGRGGGGGAPPGLQRDLSFDGAILSGYSNGMNGGRYQSQVRSAGAAPQGRNFRSGIPLPPGVGPPRSGPPLAPMQRGAYGALSPIPEPPPIKSRYNTFMDGEGAGGGGGGGGYRGNPRNLAPLDFDDKPISPRAILRADHLPSPTKHGRGGRGSAGGAGPGGRGRGAGGGGGPPERGRGPPGGGRGLSPPGRAGRGSGGGARSPGAGSPHGGLPPVPQGLARGHAARRSAEGLQNILAQRKRRSNAGASEDGGGPYGSPPGGYGGNSWDEIPAVAGRQGKSSSPPLPPLPPHYGGYPRSREPSNPGNVPLSGGGRRGSVGGGPGHRYSGGGGGPGHRMSSNGGGPPPPPAMPRAITPPMEVVRGALDEITALLADPSLLSSDGGGAPDGLGPSDGGARGLYRGESDAGRGLYRGDSDVMRAVLAAAARGASRGNSAGAGEDDLYGAPPRKPVQAGKRVGAGRADG</sequence>
<feature type="compositionally biased region" description="Pro residues" evidence="1">
    <location>
        <begin position="282"/>
        <end position="298"/>
    </location>
</feature>
<name>A0A835Y478_9CHLO</name>
<feature type="region of interest" description="Disordered" evidence="1">
    <location>
        <begin position="1187"/>
        <end position="1213"/>
    </location>
</feature>
<feature type="compositionally biased region" description="Gly residues" evidence="1">
    <location>
        <begin position="1193"/>
        <end position="1209"/>
    </location>
</feature>
<dbReference type="AlphaFoldDB" id="A0A835Y478"/>
<evidence type="ECO:0000313" key="2">
    <source>
        <dbReference type="EMBL" id="KAG2494887.1"/>
    </source>
</evidence>
<protein>
    <submittedName>
        <fullName evidence="2">Uncharacterized protein</fullName>
    </submittedName>
</protein>
<feature type="compositionally biased region" description="Gly residues" evidence="1">
    <location>
        <begin position="1122"/>
        <end position="1146"/>
    </location>
</feature>
<feature type="compositionally biased region" description="Basic and acidic residues" evidence="1">
    <location>
        <begin position="365"/>
        <end position="379"/>
    </location>
</feature>
<feature type="region of interest" description="Disordered" evidence="1">
    <location>
        <begin position="788"/>
        <end position="828"/>
    </location>
</feature>
<dbReference type="PANTHER" id="PTHR45691">
    <property type="entry name" value="PROTEIN DIAPHANOUS"/>
    <property type="match status" value="1"/>
</dbReference>
<feature type="compositionally biased region" description="Basic and acidic residues" evidence="1">
    <location>
        <begin position="799"/>
        <end position="813"/>
    </location>
</feature>
<dbReference type="EMBL" id="JAEHOE010000028">
    <property type="protein sequence ID" value="KAG2494887.1"/>
    <property type="molecule type" value="Genomic_DNA"/>
</dbReference>
<keyword evidence="3" id="KW-1185">Reference proteome</keyword>
<feature type="compositionally biased region" description="Basic and acidic residues" evidence="1">
    <location>
        <begin position="112"/>
        <end position="122"/>
    </location>
</feature>
<feature type="region of interest" description="Disordered" evidence="1">
    <location>
        <begin position="538"/>
        <end position="638"/>
    </location>
</feature>
<feature type="compositionally biased region" description="Low complexity" evidence="1">
    <location>
        <begin position="1239"/>
        <end position="1249"/>
    </location>
</feature>
<feature type="compositionally biased region" description="Pro residues" evidence="1">
    <location>
        <begin position="868"/>
        <end position="883"/>
    </location>
</feature>
<evidence type="ECO:0000256" key="1">
    <source>
        <dbReference type="SAM" id="MobiDB-lite"/>
    </source>
</evidence>
<feature type="region of interest" description="Disordered" evidence="1">
    <location>
        <begin position="472"/>
        <end position="502"/>
    </location>
</feature>
<feature type="compositionally biased region" description="Basic and acidic residues" evidence="1">
    <location>
        <begin position="538"/>
        <end position="583"/>
    </location>
</feature>
<feature type="compositionally biased region" description="Basic and acidic residues" evidence="1">
    <location>
        <begin position="936"/>
        <end position="951"/>
    </location>
</feature>
<dbReference type="GO" id="GO:0030041">
    <property type="term" value="P:actin filament polymerization"/>
    <property type="evidence" value="ECO:0007669"/>
    <property type="project" value="TreeGrafter"/>
</dbReference>
<feature type="compositionally biased region" description="Gly residues" evidence="1">
    <location>
        <begin position="1004"/>
        <end position="1013"/>
    </location>
</feature>
<evidence type="ECO:0000313" key="3">
    <source>
        <dbReference type="Proteomes" id="UP000612055"/>
    </source>
</evidence>
<reference evidence="2" key="1">
    <citation type="journal article" date="2020" name="bioRxiv">
        <title>Comparative genomics of Chlamydomonas.</title>
        <authorList>
            <person name="Craig R.J."/>
            <person name="Hasan A.R."/>
            <person name="Ness R.W."/>
            <person name="Keightley P.D."/>
        </authorList>
    </citation>
    <scope>NUCLEOTIDE SEQUENCE</scope>
    <source>
        <strain evidence="2">CCAP 11/70</strain>
    </source>
</reference>
<feature type="compositionally biased region" description="Low complexity" evidence="1">
    <location>
        <begin position="270"/>
        <end position="281"/>
    </location>
</feature>
<gene>
    <name evidence="2" type="ORF">HYH03_007125</name>
</gene>
<feature type="compositionally biased region" description="Low complexity" evidence="1">
    <location>
        <begin position="208"/>
        <end position="228"/>
    </location>
</feature>
<dbReference type="Proteomes" id="UP000612055">
    <property type="component" value="Unassembled WGS sequence"/>
</dbReference>
<comment type="caution">
    <text evidence="2">The sequence shown here is derived from an EMBL/GenBank/DDBJ whole genome shotgun (WGS) entry which is preliminary data.</text>
</comment>
<feature type="compositionally biased region" description="Low complexity" evidence="1">
    <location>
        <begin position="395"/>
        <end position="407"/>
    </location>
</feature>
<feature type="region of interest" description="Disordered" evidence="1">
    <location>
        <begin position="50"/>
        <end position="451"/>
    </location>
</feature>
<feature type="compositionally biased region" description="Pro residues" evidence="1">
    <location>
        <begin position="229"/>
        <end position="243"/>
    </location>
</feature>
<feature type="compositionally biased region" description="Pro residues" evidence="1">
    <location>
        <begin position="256"/>
        <end position="269"/>
    </location>
</feature>
<feature type="compositionally biased region" description="Gly residues" evidence="1">
    <location>
        <begin position="432"/>
        <end position="445"/>
    </location>
</feature>
<feature type="compositionally biased region" description="Pro residues" evidence="1">
    <location>
        <begin position="422"/>
        <end position="431"/>
    </location>
</feature>
<organism evidence="2 3">
    <name type="scientific">Edaphochlamys debaryana</name>
    <dbReference type="NCBI Taxonomy" id="47281"/>
    <lineage>
        <taxon>Eukaryota</taxon>
        <taxon>Viridiplantae</taxon>
        <taxon>Chlorophyta</taxon>
        <taxon>core chlorophytes</taxon>
        <taxon>Chlorophyceae</taxon>
        <taxon>CS clade</taxon>
        <taxon>Chlamydomonadales</taxon>
        <taxon>Chlamydomonadales incertae sedis</taxon>
        <taxon>Edaphochlamys</taxon>
    </lineage>
</organism>
<feature type="compositionally biased region" description="Gly residues" evidence="1">
    <location>
        <begin position="1061"/>
        <end position="1076"/>
    </location>
</feature>
<feature type="compositionally biased region" description="Basic and acidic residues" evidence="1">
    <location>
        <begin position="301"/>
        <end position="340"/>
    </location>
</feature>
<dbReference type="OrthoDB" id="551255at2759"/>
<accession>A0A835Y478</accession>
<feature type="region of interest" description="Disordered" evidence="1">
    <location>
        <begin position="1"/>
        <end position="37"/>
    </location>
</feature>
<feature type="region of interest" description="Disordered" evidence="1">
    <location>
        <begin position="1239"/>
        <end position="1276"/>
    </location>
</feature>
<feature type="compositionally biased region" description="Gly residues" evidence="1">
    <location>
        <begin position="962"/>
        <end position="997"/>
    </location>
</feature>
<proteinExistence type="predicted"/>